<dbReference type="Gene3D" id="3.40.1090.10">
    <property type="entry name" value="Cytosolic phospholipase A2 catalytic domain"/>
    <property type="match status" value="2"/>
</dbReference>
<reference evidence="6 7" key="1">
    <citation type="journal article" date="2019" name="Extremophiles">
        <title>Biogeography of thermophiles and predominance of Thermus scotoductus in domestic water heaters.</title>
        <authorList>
            <person name="Wilpiszeski R.L."/>
            <person name="Zhang Z."/>
            <person name="House C.H."/>
        </authorList>
    </citation>
    <scope>NUCLEOTIDE SEQUENCE [LARGE SCALE GENOMIC DNA]</scope>
    <source>
        <strain evidence="6 7">34_S34</strain>
    </source>
</reference>
<dbReference type="AlphaFoldDB" id="A0A430RBG2"/>
<protein>
    <submittedName>
        <fullName evidence="6">Patatin</fullName>
    </submittedName>
</protein>
<dbReference type="PANTHER" id="PTHR14226">
    <property type="entry name" value="NEUROPATHY TARGET ESTERASE/SWISS CHEESE D.MELANOGASTER"/>
    <property type="match status" value="1"/>
</dbReference>
<feature type="active site" description="Nucleophile" evidence="4">
    <location>
        <position position="39"/>
    </location>
</feature>
<feature type="short sequence motif" description="GXSXG" evidence="4">
    <location>
        <begin position="37"/>
        <end position="41"/>
    </location>
</feature>
<gene>
    <name evidence="6" type="ORF">CSW47_06435</name>
</gene>
<comment type="caution">
    <text evidence="6">The sequence shown here is derived from an EMBL/GenBank/DDBJ whole genome shotgun (WGS) entry which is preliminary data.</text>
</comment>
<dbReference type="GO" id="GO:0016042">
    <property type="term" value="P:lipid catabolic process"/>
    <property type="evidence" value="ECO:0007669"/>
    <property type="project" value="UniProtKB-UniRule"/>
</dbReference>
<sequence length="288" mass="31113">MRGVALALGGGGVRGYAHLGVLAVLEEAGIPIRGLAGSSAGALAAAAYAFGHKDPWKVHEAIFDQEIAGRKALFPTGSNRQGGNLRTLARLFTAFRRPHLFEAERIALGLQRLFGEARLEASSIPLAIQAADLLTGERVVLRQGPVWKAVLASMAIPGLFPPVPWEGRLLVDGDVVEKVPVRAAKELFPKVVAVDVSNPPPKKGPKTALEAALLAGEASRRRLKDLALQEADLVIALNPPMAIDTFDHEKLPLVYELGKKRARERLKEVQALARVRLKDLAWALRFRP</sequence>
<name>A0A430RBG2_THESC</name>
<evidence type="ECO:0000256" key="4">
    <source>
        <dbReference type="PROSITE-ProRule" id="PRU01161"/>
    </source>
</evidence>
<evidence type="ECO:0000256" key="2">
    <source>
        <dbReference type="ARBA" id="ARBA00022963"/>
    </source>
</evidence>
<dbReference type="RefSeq" id="WP_126200336.1">
    <property type="nucleotide sequence ID" value="NZ_PELP01000155.1"/>
</dbReference>
<evidence type="ECO:0000256" key="1">
    <source>
        <dbReference type="ARBA" id="ARBA00022801"/>
    </source>
</evidence>
<dbReference type="GO" id="GO:0016787">
    <property type="term" value="F:hydrolase activity"/>
    <property type="evidence" value="ECO:0007669"/>
    <property type="project" value="UniProtKB-UniRule"/>
</dbReference>
<keyword evidence="2 4" id="KW-0442">Lipid degradation</keyword>
<dbReference type="PROSITE" id="PS51635">
    <property type="entry name" value="PNPLA"/>
    <property type="match status" value="1"/>
</dbReference>
<accession>A0A430RBG2</accession>
<evidence type="ECO:0000259" key="5">
    <source>
        <dbReference type="PROSITE" id="PS51635"/>
    </source>
</evidence>
<keyword evidence="3 4" id="KW-0443">Lipid metabolism</keyword>
<dbReference type="InterPro" id="IPR002641">
    <property type="entry name" value="PNPLA_dom"/>
</dbReference>
<organism evidence="6 7">
    <name type="scientific">Thermus scotoductus</name>
    <dbReference type="NCBI Taxonomy" id="37636"/>
    <lineage>
        <taxon>Bacteria</taxon>
        <taxon>Thermotogati</taxon>
        <taxon>Deinococcota</taxon>
        <taxon>Deinococci</taxon>
        <taxon>Thermales</taxon>
        <taxon>Thermaceae</taxon>
        <taxon>Thermus</taxon>
    </lineage>
</organism>
<evidence type="ECO:0000313" key="7">
    <source>
        <dbReference type="Proteomes" id="UP000286734"/>
    </source>
</evidence>
<dbReference type="Proteomes" id="UP000286734">
    <property type="component" value="Unassembled WGS sequence"/>
</dbReference>
<dbReference type="PANTHER" id="PTHR14226:SF29">
    <property type="entry name" value="NEUROPATHY TARGET ESTERASE SWS"/>
    <property type="match status" value="1"/>
</dbReference>
<proteinExistence type="predicted"/>
<dbReference type="InterPro" id="IPR050301">
    <property type="entry name" value="NTE"/>
</dbReference>
<comment type="caution">
    <text evidence="4">Lacks conserved residue(s) required for the propagation of feature annotation.</text>
</comment>
<dbReference type="Pfam" id="PF01734">
    <property type="entry name" value="Patatin"/>
    <property type="match status" value="1"/>
</dbReference>
<keyword evidence="1 4" id="KW-0378">Hydrolase</keyword>
<evidence type="ECO:0000313" key="6">
    <source>
        <dbReference type="EMBL" id="RTH04715.1"/>
    </source>
</evidence>
<feature type="short sequence motif" description="GXGXXG" evidence="4">
    <location>
        <begin position="10"/>
        <end position="15"/>
    </location>
</feature>
<feature type="active site" description="Proton acceptor" evidence="4">
    <location>
        <position position="172"/>
    </location>
</feature>
<dbReference type="InterPro" id="IPR016035">
    <property type="entry name" value="Acyl_Trfase/lysoPLipase"/>
</dbReference>
<evidence type="ECO:0000256" key="3">
    <source>
        <dbReference type="ARBA" id="ARBA00023098"/>
    </source>
</evidence>
<dbReference type="EMBL" id="PELP01000155">
    <property type="protein sequence ID" value="RTH04715.1"/>
    <property type="molecule type" value="Genomic_DNA"/>
</dbReference>
<dbReference type="SUPFAM" id="SSF52151">
    <property type="entry name" value="FabD/lysophospholipase-like"/>
    <property type="match status" value="1"/>
</dbReference>
<feature type="domain" description="PNPLA" evidence="5">
    <location>
        <begin position="6"/>
        <end position="185"/>
    </location>
</feature>